<feature type="domain" description="G-protein coupled receptors family 1 profile" evidence="9">
    <location>
        <begin position="43"/>
        <end position="103"/>
    </location>
</feature>
<evidence type="ECO:0000256" key="4">
    <source>
        <dbReference type="ARBA" id="ARBA00023040"/>
    </source>
</evidence>
<accession>A0A1W0X6N5</accession>
<dbReference type="InterPro" id="IPR000276">
    <property type="entry name" value="GPCR_Rhodpsn"/>
</dbReference>
<dbReference type="GO" id="GO:0004930">
    <property type="term" value="F:G protein-coupled receptor activity"/>
    <property type="evidence" value="ECO:0007669"/>
    <property type="project" value="UniProtKB-KW"/>
</dbReference>
<dbReference type="EMBL" id="MTYJ01000014">
    <property type="protein sequence ID" value="OQV23030.1"/>
    <property type="molecule type" value="Genomic_DNA"/>
</dbReference>
<feature type="transmembrane region" description="Helical" evidence="8">
    <location>
        <begin position="64"/>
        <end position="82"/>
    </location>
</feature>
<keyword evidence="5 8" id="KW-0472">Membrane</keyword>
<feature type="transmembrane region" description="Helical" evidence="8">
    <location>
        <begin position="32"/>
        <end position="52"/>
    </location>
</feature>
<gene>
    <name evidence="10" type="ORF">BV898_03079</name>
</gene>
<evidence type="ECO:0000256" key="7">
    <source>
        <dbReference type="ARBA" id="ARBA00023224"/>
    </source>
</evidence>
<evidence type="ECO:0000256" key="3">
    <source>
        <dbReference type="ARBA" id="ARBA00022989"/>
    </source>
</evidence>
<organism evidence="10 11">
    <name type="scientific">Hypsibius exemplaris</name>
    <name type="common">Freshwater tardigrade</name>
    <dbReference type="NCBI Taxonomy" id="2072580"/>
    <lineage>
        <taxon>Eukaryota</taxon>
        <taxon>Metazoa</taxon>
        <taxon>Ecdysozoa</taxon>
        <taxon>Tardigrada</taxon>
        <taxon>Eutardigrada</taxon>
        <taxon>Parachela</taxon>
        <taxon>Hypsibioidea</taxon>
        <taxon>Hypsibiidae</taxon>
        <taxon>Hypsibius</taxon>
    </lineage>
</organism>
<dbReference type="Gene3D" id="1.20.1070.10">
    <property type="entry name" value="Rhodopsin 7-helix transmembrane proteins"/>
    <property type="match status" value="1"/>
</dbReference>
<dbReference type="GO" id="GO:0005886">
    <property type="term" value="C:plasma membrane"/>
    <property type="evidence" value="ECO:0007669"/>
    <property type="project" value="TreeGrafter"/>
</dbReference>
<evidence type="ECO:0000313" key="11">
    <source>
        <dbReference type="Proteomes" id="UP000192578"/>
    </source>
</evidence>
<dbReference type="InterPro" id="IPR017452">
    <property type="entry name" value="GPCR_Rhodpsn_7TM"/>
</dbReference>
<dbReference type="AlphaFoldDB" id="A0A1W0X6N5"/>
<evidence type="ECO:0000259" key="9">
    <source>
        <dbReference type="PROSITE" id="PS50262"/>
    </source>
</evidence>
<evidence type="ECO:0000256" key="6">
    <source>
        <dbReference type="ARBA" id="ARBA00023170"/>
    </source>
</evidence>
<name>A0A1W0X6N5_HYPEX</name>
<evidence type="ECO:0000256" key="5">
    <source>
        <dbReference type="ARBA" id="ARBA00023136"/>
    </source>
</evidence>
<sequence>MNETNGSVWLNASQNGSAATPLTADWTFLPTFQIISGVFALTGNSVVFMVIVCHRALWTPFNVFVVNLLIGNLLDLVTAYSMDIINNLYGNRWPLGEGWCTLYTTSAWYLQWSLQREQLSVLLHMTVQVGRNLPVVTANHGRRATGCSSC</sequence>
<keyword evidence="3 8" id="KW-1133">Transmembrane helix</keyword>
<evidence type="ECO:0000313" key="10">
    <source>
        <dbReference type="EMBL" id="OQV23030.1"/>
    </source>
</evidence>
<dbReference type="PANTHER" id="PTHR45695:SF15">
    <property type="entry name" value="OPSIN RH2"/>
    <property type="match status" value="1"/>
</dbReference>
<keyword evidence="11" id="KW-1185">Reference proteome</keyword>
<dbReference type="SUPFAM" id="SSF81321">
    <property type="entry name" value="Family A G protein-coupled receptor-like"/>
    <property type="match status" value="1"/>
</dbReference>
<keyword evidence="6" id="KW-0675">Receptor</keyword>
<evidence type="ECO:0000256" key="2">
    <source>
        <dbReference type="ARBA" id="ARBA00022692"/>
    </source>
</evidence>
<dbReference type="PROSITE" id="PS50262">
    <property type="entry name" value="G_PROTEIN_RECEP_F1_2"/>
    <property type="match status" value="1"/>
</dbReference>
<keyword evidence="4" id="KW-0297">G-protein coupled receptor</keyword>
<comment type="subcellular location">
    <subcellularLocation>
        <location evidence="1">Membrane</location>
        <topology evidence="1">Multi-pass membrane protein</topology>
    </subcellularLocation>
</comment>
<keyword evidence="2 8" id="KW-0812">Transmembrane</keyword>
<dbReference type="Proteomes" id="UP000192578">
    <property type="component" value="Unassembled WGS sequence"/>
</dbReference>
<dbReference type="Pfam" id="PF00001">
    <property type="entry name" value="7tm_1"/>
    <property type="match status" value="1"/>
</dbReference>
<dbReference type="PANTHER" id="PTHR45695">
    <property type="entry name" value="LEUCOKININ RECEPTOR-RELATED"/>
    <property type="match status" value="1"/>
</dbReference>
<evidence type="ECO:0000256" key="1">
    <source>
        <dbReference type="ARBA" id="ARBA00004141"/>
    </source>
</evidence>
<keyword evidence="7" id="KW-0807">Transducer</keyword>
<dbReference type="OrthoDB" id="9899312at2759"/>
<evidence type="ECO:0000256" key="8">
    <source>
        <dbReference type="SAM" id="Phobius"/>
    </source>
</evidence>
<comment type="caution">
    <text evidence="10">The sequence shown here is derived from an EMBL/GenBank/DDBJ whole genome shotgun (WGS) entry which is preliminary data.</text>
</comment>
<proteinExistence type="predicted"/>
<reference evidence="11" key="1">
    <citation type="submission" date="2017-01" db="EMBL/GenBank/DDBJ databases">
        <title>Comparative genomics of anhydrobiosis in the tardigrade Hypsibius dujardini.</title>
        <authorList>
            <person name="Yoshida Y."/>
            <person name="Koutsovoulos G."/>
            <person name="Laetsch D."/>
            <person name="Stevens L."/>
            <person name="Kumar S."/>
            <person name="Horikawa D."/>
            <person name="Ishino K."/>
            <person name="Komine S."/>
            <person name="Tomita M."/>
            <person name="Blaxter M."/>
            <person name="Arakawa K."/>
        </authorList>
    </citation>
    <scope>NUCLEOTIDE SEQUENCE [LARGE SCALE GENOMIC DNA]</scope>
    <source>
        <strain evidence="11">Z151</strain>
    </source>
</reference>
<protein>
    <recommendedName>
        <fullName evidence="9">G-protein coupled receptors family 1 profile domain-containing protein</fullName>
    </recommendedName>
</protein>